<dbReference type="Pfam" id="PF13860">
    <property type="entry name" value="FlgD_ig"/>
    <property type="match status" value="1"/>
</dbReference>
<protein>
    <recommendedName>
        <fullName evidence="1">FlgD/Vpr Ig-like domain-containing protein</fullName>
    </recommendedName>
</protein>
<dbReference type="NCBIfam" id="TIGR04183">
    <property type="entry name" value="Por_Secre_tail"/>
    <property type="match status" value="1"/>
</dbReference>
<dbReference type="Pfam" id="PF13583">
    <property type="entry name" value="Reprolysin_4"/>
    <property type="match status" value="1"/>
</dbReference>
<dbReference type="EMBL" id="UINC01015529">
    <property type="protein sequence ID" value="SVA65320.1"/>
    <property type="molecule type" value="Genomic_DNA"/>
</dbReference>
<accession>A0A381XL43</accession>
<dbReference type="AlphaFoldDB" id="A0A381XL43"/>
<dbReference type="InterPro" id="IPR013320">
    <property type="entry name" value="ConA-like_dom_sf"/>
</dbReference>
<sequence>MILGSDGTVFIDPLKDGMDLYRISNTEMSATVSRNCAQCENDDAIEREGEASSRTTRNFPSCVGEAEPCYSIGDTLVTFRFAGILTAEANNEVGGGNVFGGLTWMNAMVNQVNLLWVRELSFRLELIEESDVLIYTDDNPTPADFTQYNMYDELPLVLNHLNETVGTGGYNAPVGLLNWEYGAVFNVGYGGGLAYVPGSTSANLPYYGIFNHEIGHNLGSSHNCTSEGGWRCSFGGTIMCSRSNTLPGSGGDQYSSHTIDIAIKYQQEMFGGNSYLYQRGFTRIPTENLPPEVILPLDIITIPMETPFVLEGSAEDENDESLTYSWEQNDVSDVAFSPPDFPEDTGPLFCSVDAKVDGNVRYFPQMASLLDNNYLTGNIENLPFAAREINMRLLVRDNDPVSGGFSYDNVLLNVVEDAGPFRVTSQADAVTWETGTTETIMWAVANTNNASGVNSPIVGIYLSIDGGENFDIVLDAATSNDGNEDITVPVVPTSDGCRIMVKSLNNVFFDINNSFFIINNSAIPQLAVDTSVIELTLPLDTVMVVEREISNSGDEGSVLSYELDVDYELNGEGYLSFDGEDDFVDLGANLLSGAGDFSITLWIKTTEINEVIIQQRNGGFNGEYQLNVNGNGRLNFWTYWDGYRWSVSSPGSVNDGNWHHVVLVQDETISGGRMCVDGSEVSSSSGGLVNLDGNIHSYLGADMRDHVNYFSGSIDAVGILSVALSNMDVEGLYSGGQSFNLNYNHDGYSGANDLEAFYPVKLMSGTTLSDASGNGHDGNISGADWDGDLIPVPDWLAVSGSYSWLEAGESDQISITVTTEEMENDTAYVGHVLVLTNGDATSIPVHLNTGDNLSADVSNFPRKFNLYPAYPNPFNPVTTLRYDLPEDALINVTIYDMMGRRIKTLVNGTKSAGYKSVIWDATNDYGKPVSAGIYLYKIQVGEFTQTKKMVLLK</sequence>
<dbReference type="SUPFAM" id="SSF49899">
    <property type="entry name" value="Concanavalin A-like lectins/glucanases"/>
    <property type="match status" value="1"/>
</dbReference>
<gene>
    <name evidence="2" type="ORF">METZ01_LOCUS118174</name>
</gene>
<evidence type="ECO:0000259" key="1">
    <source>
        <dbReference type="Pfam" id="PF13860"/>
    </source>
</evidence>
<dbReference type="InterPro" id="IPR025965">
    <property type="entry name" value="FlgD/Vpr_Ig-like"/>
</dbReference>
<feature type="domain" description="FlgD/Vpr Ig-like" evidence="1">
    <location>
        <begin position="879"/>
        <end position="939"/>
    </location>
</feature>
<dbReference type="GO" id="GO:0008237">
    <property type="term" value="F:metallopeptidase activity"/>
    <property type="evidence" value="ECO:0007669"/>
    <property type="project" value="InterPro"/>
</dbReference>
<dbReference type="Gene3D" id="3.40.390.10">
    <property type="entry name" value="Collagenase (Catalytic Domain)"/>
    <property type="match status" value="1"/>
</dbReference>
<dbReference type="SUPFAM" id="SSF55486">
    <property type="entry name" value="Metalloproteases ('zincins'), catalytic domain"/>
    <property type="match status" value="1"/>
</dbReference>
<dbReference type="Pfam" id="PF13385">
    <property type="entry name" value="Laminin_G_3"/>
    <property type="match status" value="1"/>
</dbReference>
<dbReference type="Gene3D" id="2.60.40.4070">
    <property type="match status" value="1"/>
</dbReference>
<proteinExistence type="predicted"/>
<dbReference type="InterPro" id="IPR024079">
    <property type="entry name" value="MetalloPept_cat_dom_sf"/>
</dbReference>
<name>A0A381XL43_9ZZZZ</name>
<reference evidence="2" key="1">
    <citation type="submission" date="2018-05" db="EMBL/GenBank/DDBJ databases">
        <authorList>
            <person name="Lanie J.A."/>
            <person name="Ng W.-L."/>
            <person name="Kazmierczak K.M."/>
            <person name="Andrzejewski T.M."/>
            <person name="Davidsen T.M."/>
            <person name="Wayne K.J."/>
            <person name="Tettelin H."/>
            <person name="Glass J.I."/>
            <person name="Rusch D."/>
            <person name="Podicherti R."/>
            <person name="Tsui H.-C.T."/>
            <person name="Winkler M.E."/>
        </authorList>
    </citation>
    <scope>NUCLEOTIDE SEQUENCE</scope>
</reference>
<evidence type="ECO:0000313" key="2">
    <source>
        <dbReference type="EMBL" id="SVA65320.1"/>
    </source>
</evidence>
<dbReference type="InterPro" id="IPR026444">
    <property type="entry name" value="Secre_tail"/>
</dbReference>
<organism evidence="2">
    <name type="scientific">marine metagenome</name>
    <dbReference type="NCBI Taxonomy" id="408172"/>
    <lineage>
        <taxon>unclassified sequences</taxon>
        <taxon>metagenomes</taxon>
        <taxon>ecological metagenomes</taxon>
    </lineage>
</organism>
<dbReference type="Gene3D" id="2.60.120.200">
    <property type="match status" value="1"/>
</dbReference>